<accession>A0A0F6AAE2</accession>
<protein>
    <submittedName>
        <fullName evidence="1">Uncharacterized protein</fullName>
    </submittedName>
</protein>
<proteinExistence type="predicted"/>
<organism evidence="1 2">
    <name type="scientific">Pseudoalteromonas luteoviolacea S4054</name>
    <dbReference type="NCBI Taxonomy" id="1129367"/>
    <lineage>
        <taxon>Bacteria</taxon>
        <taxon>Pseudomonadati</taxon>
        <taxon>Pseudomonadota</taxon>
        <taxon>Gammaproteobacteria</taxon>
        <taxon>Alteromonadales</taxon>
        <taxon>Pseudoalteromonadaceae</taxon>
        <taxon>Pseudoalteromonas</taxon>
    </lineage>
</organism>
<gene>
    <name evidence="1" type="ORF">N479_01865</name>
</gene>
<evidence type="ECO:0000313" key="2">
    <source>
        <dbReference type="Proteomes" id="UP000033434"/>
    </source>
</evidence>
<dbReference type="EMBL" id="AUXW01000165">
    <property type="protein sequence ID" value="KKE82349.1"/>
    <property type="molecule type" value="Genomic_DNA"/>
</dbReference>
<dbReference type="AlphaFoldDB" id="A0A0F6AAE2"/>
<dbReference type="Proteomes" id="UP000033434">
    <property type="component" value="Unassembled WGS sequence"/>
</dbReference>
<comment type="caution">
    <text evidence="1">The sequence shown here is derived from an EMBL/GenBank/DDBJ whole genome shotgun (WGS) entry which is preliminary data.</text>
</comment>
<reference evidence="1 2" key="1">
    <citation type="journal article" date="2015" name="BMC Genomics">
        <title>Genome mining reveals unlocked bioactive potential of marine Gram-negative bacteria.</title>
        <authorList>
            <person name="Machado H."/>
            <person name="Sonnenschein E.C."/>
            <person name="Melchiorsen J."/>
            <person name="Gram L."/>
        </authorList>
    </citation>
    <scope>NUCLEOTIDE SEQUENCE [LARGE SCALE GENOMIC DNA]</scope>
    <source>
        <strain evidence="1 2">S4054</strain>
    </source>
</reference>
<sequence length="52" mass="5929">MVERLAIIPITKRVNRYAGIKSKKIKATVELRSIEFAANKANWWSILQDGLS</sequence>
<name>A0A0F6AAE2_9GAMM</name>
<evidence type="ECO:0000313" key="1">
    <source>
        <dbReference type="EMBL" id="KKE82349.1"/>
    </source>
</evidence>